<evidence type="ECO:0000313" key="12">
    <source>
        <dbReference type="Proteomes" id="UP001164743"/>
    </source>
</evidence>
<evidence type="ECO:0000256" key="9">
    <source>
        <dbReference type="RuleBase" id="RU365048"/>
    </source>
</evidence>
<dbReference type="InterPro" id="IPR034103">
    <property type="entry name" value="Lsm8"/>
</dbReference>
<reference evidence="11" key="1">
    <citation type="submission" date="2022-10" db="EMBL/GenBank/DDBJ databases">
        <title>Puccinia triticina Genome sequencing and assembly.</title>
        <authorList>
            <person name="Li C."/>
        </authorList>
    </citation>
    <scope>NUCLEOTIDE SEQUENCE</scope>
    <source>
        <strain evidence="11">Pt15</strain>
    </source>
</reference>
<dbReference type="GeneID" id="77803729"/>
<evidence type="ECO:0000256" key="5">
    <source>
        <dbReference type="ARBA" id="ARBA00022884"/>
    </source>
</evidence>
<evidence type="ECO:0000256" key="7">
    <source>
        <dbReference type="ARBA" id="ARBA00023242"/>
    </source>
</evidence>
<dbReference type="InterPro" id="IPR044642">
    <property type="entry name" value="PTHR15588"/>
</dbReference>
<evidence type="ECO:0000256" key="2">
    <source>
        <dbReference type="ARBA" id="ARBA00006850"/>
    </source>
</evidence>
<comment type="subcellular location">
    <subcellularLocation>
        <location evidence="1 9">Nucleus</location>
    </subcellularLocation>
</comment>
<keyword evidence="7 9" id="KW-0539">Nucleus</keyword>
<dbReference type="Gene3D" id="2.30.30.100">
    <property type="match status" value="1"/>
</dbReference>
<sequence length="222" mass="25089">MSSEFIIQFEVEYSKGPLYERLLCCCCASSHIRARLLKSQPLFTTCATSELQLTRRESWLVYHHTQLIVQAGKMVSTNKRYSVSFQYVIQLRRVLILHVHSRAQKLQIISLVISLFPSILGPSIRSTDGGTAVAQDKRVLVITQDGRIITGELKGFDQTTNIILSDSVERVYSSDEPMEEVPLGLYIVRGDHISVIGELDVEADAKIDWSSIRAEPLDEIRH</sequence>
<keyword evidence="6 9" id="KW-0508">mRNA splicing</keyword>
<comment type="subunit">
    <text evidence="9">LSm subunits form a heteromer with a doughnut shape.</text>
</comment>
<dbReference type="Proteomes" id="UP001164743">
    <property type="component" value="Chromosome 14A"/>
</dbReference>
<proteinExistence type="inferred from homology"/>
<comment type="similarity">
    <text evidence="2 9">Belongs to the snRNP Sm proteins family.</text>
</comment>
<evidence type="ECO:0000256" key="8">
    <source>
        <dbReference type="ARBA" id="ARBA00023274"/>
    </source>
</evidence>
<keyword evidence="3 9" id="KW-0507">mRNA processing</keyword>
<evidence type="ECO:0000313" key="11">
    <source>
        <dbReference type="EMBL" id="WAQ91266.1"/>
    </source>
</evidence>
<dbReference type="InterPro" id="IPR047575">
    <property type="entry name" value="Sm"/>
</dbReference>
<evidence type="ECO:0000256" key="4">
    <source>
        <dbReference type="ARBA" id="ARBA00022728"/>
    </source>
</evidence>
<accession>A0ABY7D116</accession>
<dbReference type="InterPro" id="IPR001163">
    <property type="entry name" value="Sm_dom_euk/arc"/>
</dbReference>
<dbReference type="PANTHER" id="PTHR15588:SF9">
    <property type="entry name" value="U6 SNRNA-ASSOCIATED SM-LIKE PROTEIN LSM8"/>
    <property type="match status" value="1"/>
</dbReference>
<dbReference type="SUPFAM" id="SSF50182">
    <property type="entry name" value="Sm-like ribonucleoproteins"/>
    <property type="match status" value="1"/>
</dbReference>
<keyword evidence="12" id="KW-1185">Reference proteome</keyword>
<comment type="function">
    <text evidence="9">Plays role in pre-mRNA splicing as component of the U4/U6-U5 tri-snRNP complex that is involved in spliceosome assembly, and as component of the precatalytic spliceosome (spliceosome B complex). The heptameric LSM2-8 complex binds specifically to the 3'-terminal U-tract of U6 snRNA.</text>
</comment>
<gene>
    <name evidence="9" type="primary">LSM8</name>
    <name evidence="11" type="ORF">PtA15_14A148</name>
</gene>
<keyword evidence="8 9" id="KW-0687">Ribonucleoprotein</keyword>
<dbReference type="PANTHER" id="PTHR15588">
    <property type="entry name" value="LSM1"/>
    <property type="match status" value="1"/>
</dbReference>
<protein>
    <recommendedName>
        <fullName evidence="9">LSM2-LSM8 complex subunit LSM8</fullName>
    </recommendedName>
</protein>
<evidence type="ECO:0000259" key="10">
    <source>
        <dbReference type="PROSITE" id="PS52002"/>
    </source>
</evidence>
<dbReference type="SMART" id="SM00651">
    <property type="entry name" value="Sm"/>
    <property type="match status" value="1"/>
</dbReference>
<dbReference type="CDD" id="cd01727">
    <property type="entry name" value="LSm8"/>
    <property type="match status" value="1"/>
</dbReference>
<keyword evidence="5 9" id="KW-0694">RNA-binding</keyword>
<dbReference type="RefSeq" id="XP_053026821.1">
    <property type="nucleotide sequence ID" value="XM_053162834.1"/>
</dbReference>
<evidence type="ECO:0000256" key="6">
    <source>
        <dbReference type="ARBA" id="ARBA00023187"/>
    </source>
</evidence>
<evidence type="ECO:0000256" key="1">
    <source>
        <dbReference type="ARBA" id="ARBA00004123"/>
    </source>
</evidence>
<dbReference type="Pfam" id="PF01423">
    <property type="entry name" value="LSM"/>
    <property type="match status" value="1"/>
</dbReference>
<dbReference type="InterPro" id="IPR010920">
    <property type="entry name" value="LSM_dom_sf"/>
</dbReference>
<dbReference type="EMBL" id="CP110434">
    <property type="protein sequence ID" value="WAQ91266.1"/>
    <property type="molecule type" value="Genomic_DNA"/>
</dbReference>
<organism evidence="11 12">
    <name type="scientific">Puccinia triticina</name>
    <dbReference type="NCBI Taxonomy" id="208348"/>
    <lineage>
        <taxon>Eukaryota</taxon>
        <taxon>Fungi</taxon>
        <taxon>Dikarya</taxon>
        <taxon>Basidiomycota</taxon>
        <taxon>Pucciniomycotina</taxon>
        <taxon>Pucciniomycetes</taxon>
        <taxon>Pucciniales</taxon>
        <taxon>Pucciniaceae</taxon>
        <taxon>Puccinia</taxon>
    </lineage>
</organism>
<dbReference type="PROSITE" id="PS52002">
    <property type="entry name" value="SM"/>
    <property type="match status" value="1"/>
</dbReference>
<name>A0ABY7D116_9BASI</name>
<feature type="domain" description="Sm" evidence="10">
    <location>
        <begin position="126"/>
        <end position="202"/>
    </location>
</feature>
<keyword evidence="4 9" id="KW-0747">Spliceosome</keyword>
<evidence type="ECO:0000256" key="3">
    <source>
        <dbReference type="ARBA" id="ARBA00022664"/>
    </source>
</evidence>